<evidence type="ECO:0000313" key="3">
    <source>
        <dbReference type="Proteomes" id="UP000016887"/>
    </source>
</evidence>
<evidence type="ECO:0000256" key="1">
    <source>
        <dbReference type="SAM" id="Phobius"/>
    </source>
</evidence>
<dbReference type="Proteomes" id="UP000016887">
    <property type="component" value="Chromosome"/>
</dbReference>
<dbReference type="KEGG" id="acj:ACAM_0022"/>
<evidence type="ECO:0000313" key="2">
    <source>
        <dbReference type="EMBL" id="BAN89491.1"/>
    </source>
</evidence>
<evidence type="ECO:0008006" key="4">
    <source>
        <dbReference type="Google" id="ProtNLM"/>
    </source>
</evidence>
<feature type="transmembrane region" description="Helical" evidence="1">
    <location>
        <begin position="13"/>
        <end position="37"/>
    </location>
</feature>
<sequence length="200" mass="22235">MGEVVREESGDKLLITVVAIAVLFFVASSVAFGYLVVFGENLSGQPGSVYTISLREYEIEPNPDPIIVRVGEPVIFRLVNEGAVEHEFMFVMDIEQMASMIEKAAIRLANERPDLSEEEIITMVLEVHDEAMLEMIEKTLGNVIIADTYMVELEPGESEVLRVTFREPGIYVVACFEMEGTFPKPHASSGMFNQIIVVEG</sequence>
<dbReference type="Gene3D" id="2.60.40.420">
    <property type="entry name" value="Cupredoxins - blue copper proteins"/>
    <property type="match status" value="1"/>
</dbReference>
<dbReference type="GeneID" id="17109595"/>
<accession>U3TAP4</accession>
<dbReference type="AlphaFoldDB" id="U3TAP4"/>
<dbReference type="InterPro" id="IPR008972">
    <property type="entry name" value="Cupredoxin"/>
</dbReference>
<keyword evidence="3" id="KW-1185">Reference proteome</keyword>
<proteinExistence type="predicted"/>
<dbReference type="STRING" id="1198449.ACAM_0022"/>
<keyword evidence="1" id="KW-1133">Transmembrane helix</keyword>
<gene>
    <name evidence="2" type="ORF">ACAM_0022</name>
</gene>
<protein>
    <recommendedName>
        <fullName evidence="4">EfeO-type cupredoxin-like domain-containing protein</fullName>
    </recommendedName>
</protein>
<dbReference type="RefSeq" id="WP_022540772.1">
    <property type="nucleotide sequence ID" value="NC_022521.1"/>
</dbReference>
<reference evidence="2 3" key="1">
    <citation type="journal article" date="2013" name="Appl. Environ. Microbiol.">
        <title>Variation of the Virus-Related Elements within Syntenic Genomes of the Hyperthermophilic Archaeon Aeropyrum.</title>
        <authorList>
            <person name="Daifuku T."/>
            <person name="Yoshida T."/>
            <person name="Kitamura T."/>
            <person name="Kawaichi S."/>
            <person name="Inoue T."/>
            <person name="Nomura K."/>
            <person name="Yoshida Y."/>
            <person name="Kuno S."/>
            <person name="Sako Y."/>
        </authorList>
    </citation>
    <scope>NUCLEOTIDE SEQUENCE [LARGE SCALE GENOMIC DNA]</scope>
    <source>
        <strain evidence="2 3">SY1</strain>
    </source>
</reference>
<keyword evidence="1" id="KW-0812">Transmembrane</keyword>
<dbReference type="EMBL" id="AP012489">
    <property type="protein sequence ID" value="BAN89491.1"/>
    <property type="molecule type" value="Genomic_DNA"/>
</dbReference>
<name>U3TAP4_9CREN</name>
<keyword evidence="1" id="KW-0472">Membrane</keyword>
<organism evidence="2 3">
    <name type="scientific">Aeropyrum camini SY1 = JCM 12091</name>
    <dbReference type="NCBI Taxonomy" id="1198449"/>
    <lineage>
        <taxon>Archaea</taxon>
        <taxon>Thermoproteota</taxon>
        <taxon>Thermoprotei</taxon>
        <taxon>Desulfurococcales</taxon>
        <taxon>Desulfurococcaceae</taxon>
        <taxon>Aeropyrum</taxon>
    </lineage>
</organism>
<dbReference type="SUPFAM" id="SSF49503">
    <property type="entry name" value="Cupredoxins"/>
    <property type="match status" value="1"/>
</dbReference>